<evidence type="ECO:0000313" key="3">
    <source>
        <dbReference type="Proteomes" id="UP000275078"/>
    </source>
</evidence>
<evidence type="ECO:0000256" key="1">
    <source>
        <dbReference type="SAM" id="Coils"/>
    </source>
</evidence>
<name>A0A3N4HL65_ASCIM</name>
<accession>A0A3N4HL65</accession>
<sequence>MPVYMGEQGCSNSTCSKHVHFGFSESEKRNYQLLNEAIFKHIATSHSDLYSGIGYLNRLRPFAGLVWRIINGDNYSLPKDDLYCCDKDFRFFTDDETGALVSLIEQGIVYASSWKDAISTGDSCNINRLLVDKQLTEASVCHSLPRSLPYFGIGGTITGGDGINAERPEAVFIAQNSRDCALERLTTCIEEKEKLEETEIELRKRVEEQCSKIKAMEMEIASLRVELQIMTAMSGKGVRY</sequence>
<dbReference type="EMBL" id="ML119827">
    <property type="protein sequence ID" value="RPA73278.1"/>
    <property type="molecule type" value="Genomic_DNA"/>
</dbReference>
<organism evidence="2 3">
    <name type="scientific">Ascobolus immersus RN42</name>
    <dbReference type="NCBI Taxonomy" id="1160509"/>
    <lineage>
        <taxon>Eukaryota</taxon>
        <taxon>Fungi</taxon>
        <taxon>Dikarya</taxon>
        <taxon>Ascomycota</taxon>
        <taxon>Pezizomycotina</taxon>
        <taxon>Pezizomycetes</taxon>
        <taxon>Pezizales</taxon>
        <taxon>Ascobolaceae</taxon>
        <taxon>Ascobolus</taxon>
    </lineage>
</organism>
<evidence type="ECO:0000313" key="2">
    <source>
        <dbReference type="EMBL" id="RPA73278.1"/>
    </source>
</evidence>
<keyword evidence="1" id="KW-0175">Coiled coil</keyword>
<reference evidence="2 3" key="1">
    <citation type="journal article" date="2018" name="Nat. Ecol. Evol.">
        <title>Pezizomycetes genomes reveal the molecular basis of ectomycorrhizal truffle lifestyle.</title>
        <authorList>
            <person name="Murat C."/>
            <person name="Payen T."/>
            <person name="Noel B."/>
            <person name="Kuo A."/>
            <person name="Morin E."/>
            <person name="Chen J."/>
            <person name="Kohler A."/>
            <person name="Krizsan K."/>
            <person name="Balestrini R."/>
            <person name="Da Silva C."/>
            <person name="Montanini B."/>
            <person name="Hainaut M."/>
            <person name="Levati E."/>
            <person name="Barry K.W."/>
            <person name="Belfiori B."/>
            <person name="Cichocki N."/>
            <person name="Clum A."/>
            <person name="Dockter R.B."/>
            <person name="Fauchery L."/>
            <person name="Guy J."/>
            <person name="Iotti M."/>
            <person name="Le Tacon F."/>
            <person name="Lindquist E.A."/>
            <person name="Lipzen A."/>
            <person name="Malagnac F."/>
            <person name="Mello A."/>
            <person name="Molinier V."/>
            <person name="Miyauchi S."/>
            <person name="Poulain J."/>
            <person name="Riccioni C."/>
            <person name="Rubini A."/>
            <person name="Sitrit Y."/>
            <person name="Splivallo R."/>
            <person name="Traeger S."/>
            <person name="Wang M."/>
            <person name="Zifcakova L."/>
            <person name="Wipf D."/>
            <person name="Zambonelli A."/>
            <person name="Paolocci F."/>
            <person name="Nowrousian M."/>
            <person name="Ottonello S."/>
            <person name="Baldrian P."/>
            <person name="Spatafora J.W."/>
            <person name="Henrissat B."/>
            <person name="Nagy L.G."/>
            <person name="Aury J.M."/>
            <person name="Wincker P."/>
            <person name="Grigoriev I.V."/>
            <person name="Bonfante P."/>
            <person name="Martin F.M."/>
        </authorList>
    </citation>
    <scope>NUCLEOTIDE SEQUENCE [LARGE SCALE GENOMIC DNA]</scope>
    <source>
        <strain evidence="2 3">RN42</strain>
    </source>
</reference>
<dbReference type="AlphaFoldDB" id="A0A3N4HL65"/>
<proteinExistence type="predicted"/>
<keyword evidence="3" id="KW-1185">Reference proteome</keyword>
<dbReference type="Proteomes" id="UP000275078">
    <property type="component" value="Unassembled WGS sequence"/>
</dbReference>
<protein>
    <submittedName>
        <fullName evidence="2">Uncharacterized protein</fullName>
    </submittedName>
</protein>
<gene>
    <name evidence="2" type="ORF">BJ508DRAFT_313963</name>
</gene>
<feature type="coiled-coil region" evidence="1">
    <location>
        <begin position="178"/>
        <end position="233"/>
    </location>
</feature>